<organism evidence="2 3">
    <name type="scientific">Branchiostoma belcheri</name>
    <name type="common">Amphioxus</name>
    <dbReference type="NCBI Taxonomy" id="7741"/>
    <lineage>
        <taxon>Eukaryota</taxon>
        <taxon>Metazoa</taxon>
        <taxon>Chordata</taxon>
        <taxon>Cephalochordata</taxon>
        <taxon>Leptocardii</taxon>
        <taxon>Amphioxiformes</taxon>
        <taxon>Branchiostomatidae</taxon>
        <taxon>Branchiostoma</taxon>
    </lineage>
</organism>
<proteinExistence type="inferred from homology"/>
<gene>
    <name evidence="3" type="primary">LOC109486406</name>
</gene>
<dbReference type="PRINTS" id="PR00178">
    <property type="entry name" value="FATTYACIDBP"/>
</dbReference>
<sequence length="143" mass="15721">MPVAVAMFSGKWKYGSGENHEAFMSAIGVPKELHQFASETVFYIECREEGGVITWATTPEYLGAKHGTVTNVFRIGEEIEEDTGDGKKKKCVYTWDGDKLVSTYPDWDGKGLKVTMSRALEGDSTSTVMSAGDVTCTVVYLRC</sequence>
<protein>
    <submittedName>
        <fullName evidence="3">Fatty acid-binding protein, liver-like</fullName>
    </submittedName>
</protein>
<dbReference type="PANTHER" id="PTHR11955">
    <property type="entry name" value="FATTY ACID BINDING PROTEIN"/>
    <property type="match status" value="1"/>
</dbReference>
<accession>A0A6P5AHJ4</accession>
<reference evidence="3" key="1">
    <citation type="submission" date="2025-08" db="UniProtKB">
        <authorList>
            <consortium name="RefSeq"/>
        </authorList>
    </citation>
    <scope>IDENTIFICATION</scope>
    <source>
        <tissue evidence="3">Gonad</tissue>
    </source>
</reference>
<dbReference type="CDD" id="cd00742">
    <property type="entry name" value="FABP"/>
    <property type="match status" value="1"/>
</dbReference>
<dbReference type="Gene3D" id="2.40.128.20">
    <property type="match status" value="1"/>
</dbReference>
<evidence type="ECO:0000256" key="1">
    <source>
        <dbReference type="ARBA" id="ARBA00008390"/>
    </source>
</evidence>
<dbReference type="KEGG" id="bbel:109486406"/>
<dbReference type="AlphaFoldDB" id="A0A6P5AHJ4"/>
<evidence type="ECO:0000313" key="2">
    <source>
        <dbReference type="Proteomes" id="UP000515135"/>
    </source>
</evidence>
<dbReference type="Pfam" id="PF14651">
    <property type="entry name" value="Lipocalin_7"/>
    <property type="match status" value="1"/>
</dbReference>
<dbReference type="GO" id="GO:0008289">
    <property type="term" value="F:lipid binding"/>
    <property type="evidence" value="ECO:0007669"/>
    <property type="project" value="InterPro"/>
</dbReference>
<dbReference type="OrthoDB" id="9993025at2759"/>
<name>A0A6P5AHJ4_BRABE</name>
<dbReference type="SUPFAM" id="SSF50814">
    <property type="entry name" value="Lipocalins"/>
    <property type="match status" value="1"/>
</dbReference>
<dbReference type="InterPro" id="IPR012674">
    <property type="entry name" value="Calycin"/>
</dbReference>
<evidence type="ECO:0000313" key="3">
    <source>
        <dbReference type="RefSeq" id="XP_019645799.1"/>
    </source>
</evidence>
<dbReference type="RefSeq" id="XP_019645799.1">
    <property type="nucleotide sequence ID" value="XM_019790240.1"/>
</dbReference>
<comment type="similarity">
    <text evidence="1">Belongs to the calycin superfamily. Fatty-acid binding protein (FABP) family.</text>
</comment>
<dbReference type="InterPro" id="IPR000463">
    <property type="entry name" value="Fatty_acid-bd"/>
</dbReference>
<dbReference type="Proteomes" id="UP000515135">
    <property type="component" value="Unplaced"/>
</dbReference>
<dbReference type="InterPro" id="IPR031259">
    <property type="entry name" value="ILBP"/>
</dbReference>
<dbReference type="GeneID" id="109486406"/>
<keyword evidence="2" id="KW-1185">Reference proteome</keyword>